<dbReference type="Proteomes" id="UP000435112">
    <property type="component" value="Unassembled WGS sequence"/>
</dbReference>
<sequence>MAGGSRFTVNPFPELVLTAEDRTELIQISHDLVMAKFAEYQEHINNQKYVDQARWKKYSKEGNMMMYLERKKANPESKLPALFMFVYKHTVTSSVYGSSGRCSVESTRSDSTMNGL</sequence>
<dbReference type="InterPro" id="IPR052727">
    <property type="entry name" value="Rab4/Rab5_effector"/>
</dbReference>
<accession>A0A6A3N0D8</accession>
<organism evidence="1 2">
    <name type="scientific">Phytophthora rubi</name>
    <dbReference type="NCBI Taxonomy" id="129364"/>
    <lineage>
        <taxon>Eukaryota</taxon>
        <taxon>Sar</taxon>
        <taxon>Stramenopiles</taxon>
        <taxon>Oomycota</taxon>
        <taxon>Peronosporomycetes</taxon>
        <taxon>Peronosporales</taxon>
        <taxon>Peronosporaceae</taxon>
        <taxon>Phytophthora</taxon>
    </lineage>
</organism>
<dbReference type="PANTHER" id="PTHR13510">
    <property type="entry name" value="FYVE-FINGER-CONTAINING RAB5 EFFECTOR PROTEIN RABENOSYN-5-RELATED"/>
    <property type="match status" value="1"/>
</dbReference>
<name>A0A6A3N0D8_9STRA</name>
<gene>
    <name evidence="1" type="ORF">PR002_g5755</name>
</gene>
<dbReference type="EMBL" id="QXFU01000250">
    <property type="protein sequence ID" value="KAE9038917.1"/>
    <property type="molecule type" value="Genomic_DNA"/>
</dbReference>
<dbReference type="OrthoDB" id="126154at2759"/>
<evidence type="ECO:0000313" key="2">
    <source>
        <dbReference type="Proteomes" id="UP000435112"/>
    </source>
</evidence>
<evidence type="ECO:0000313" key="1">
    <source>
        <dbReference type="EMBL" id="KAE9038917.1"/>
    </source>
</evidence>
<dbReference type="AlphaFoldDB" id="A0A6A3N0D8"/>
<comment type="caution">
    <text evidence="1">The sequence shown here is derived from an EMBL/GenBank/DDBJ whole genome shotgun (WGS) entry which is preliminary data.</text>
</comment>
<reference evidence="1 2" key="1">
    <citation type="submission" date="2018-09" db="EMBL/GenBank/DDBJ databases">
        <title>Genomic investigation of the strawberry pathogen Phytophthora fragariae indicates pathogenicity is determined by transcriptional variation in three key races.</title>
        <authorList>
            <person name="Adams T.M."/>
            <person name="Armitage A.D."/>
            <person name="Sobczyk M.K."/>
            <person name="Bates H.J."/>
            <person name="Dunwell J.M."/>
            <person name="Nellist C.F."/>
            <person name="Harrison R.J."/>
        </authorList>
    </citation>
    <scope>NUCLEOTIDE SEQUENCE [LARGE SCALE GENOMIC DNA]</scope>
    <source>
        <strain evidence="1 2">SCRP324</strain>
    </source>
</reference>
<proteinExistence type="predicted"/>
<dbReference type="PANTHER" id="PTHR13510:SF44">
    <property type="entry name" value="RABENOSYN-5"/>
    <property type="match status" value="1"/>
</dbReference>
<protein>
    <submittedName>
        <fullName evidence="1">Uncharacterized protein</fullName>
    </submittedName>
</protein>